<dbReference type="EMBL" id="JANQDX010000009">
    <property type="protein sequence ID" value="KAL0919484.1"/>
    <property type="molecule type" value="Genomic_DNA"/>
</dbReference>
<name>A0ABD0V354_DENTH</name>
<feature type="region of interest" description="Disordered" evidence="1">
    <location>
        <begin position="226"/>
        <end position="300"/>
    </location>
</feature>
<protein>
    <recommendedName>
        <fullName evidence="5">DUF4283 domain-containing protein</fullName>
    </recommendedName>
</protein>
<evidence type="ECO:0008006" key="5">
    <source>
        <dbReference type="Google" id="ProtNLM"/>
    </source>
</evidence>
<organism evidence="3 4">
    <name type="scientific">Dendrobium thyrsiflorum</name>
    <name type="common">Pinecone-like raceme dendrobium</name>
    <name type="synonym">Orchid</name>
    <dbReference type="NCBI Taxonomy" id="117978"/>
    <lineage>
        <taxon>Eukaryota</taxon>
        <taxon>Viridiplantae</taxon>
        <taxon>Streptophyta</taxon>
        <taxon>Embryophyta</taxon>
        <taxon>Tracheophyta</taxon>
        <taxon>Spermatophyta</taxon>
        <taxon>Magnoliopsida</taxon>
        <taxon>Liliopsida</taxon>
        <taxon>Asparagales</taxon>
        <taxon>Orchidaceae</taxon>
        <taxon>Epidendroideae</taxon>
        <taxon>Malaxideae</taxon>
        <taxon>Dendrobiinae</taxon>
        <taxon>Dendrobium</taxon>
    </lineage>
</organism>
<feature type="compositionally biased region" description="Polar residues" evidence="1">
    <location>
        <begin position="242"/>
        <end position="268"/>
    </location>
</feature>
<dbReference type="PANTHER" id="PTHR31286">
    <property type="entry name" value="GLYCINE-RICH CELL WALL STRUCTURAL PROTEIN 1.8-LIKE"/>
    <property type="match status" value="1"/>
</dbReference>
<dbReference type="AlphaFoldDB" id="A0ABD0V354"/>
<feature type="region of interest" description="Disordered" evidence="1">
    <location>
        <begin position="36"/>
        <end position="57"/>
    </location>
</feature>
<evidence type="ECO:0000256" key="1">
    <source>
        <dbReference type="SAM" id="MobiDB-lite"/>
    </source>
</evidence>
<evidence type="ECO:0000313" key="4">
    <source>
        <dbReference type="Proteomes" id="UP001552299"/>
    </source>
</evidence>
<comment type="caution">
    <text evidence="3">The sequence shown here is derived from an EMBL/GenBank/DDBJ whole genome shotgun (WGS) entry which is preliminary data.</text>
</comment>
<evidence type="ECO:0000313" key="3">
    <source>
        <dbReference type="EMBL" id="KAL0919484.1"/>
    </source>
</evidence>
<feature type="compositionally biased region" description="Polar residues" evidence="1">
    <location>
        <begin position="37"/>
        <end position="54"/>
    </location>
</feature>
<dbReference type="InterPro" id="IPR040256">
    <property type="entry name" value="At4g02000-like"/>
</dbReference>
<sequence>MVPSPSCLLLFSALCFLFSAVSSDLAGGESLPPRIMESSSQDFPSLSHSISNPSGRKPPLDWSNILNPTSFSSKDLPVSFVNTQEEVIVFPEAKTDAAFEEWNLSLVGYSVGRRPYYEALLAAIRKAWKLQGKPFILQKWSPRFRPQKENIKMVPIWFKIPDLLLCCWNSEGISKIASKVHNKTIYPDTIPISVEDEIISLKIQYEWHPTPCNFCKSLLHTPSTCPSNPHSQPLSGAAQVTHGRSQSRVSYNTHSRGPSRNNTRTVQPMPSLPHPGNSSQAQNQNATSLPSSSNNPSGIVPTSSAILLHTDQILLDNPLNLPSC</sequence>
<feature type="signal peptide" evidence="2">
    <location>
        <begin position="1"/>
        <end position="23"/>
    </location>
</feature>
<feature type="compositionally biased region" description="Polar residues" evidence="1">
    <location>
        <begin position="276"/>
        <end position="300"/>
    </location>
</feature>
<dbReference type="PANTHER" id="PTHR31286:SF165">
    <property type="entry name" value="DUF4283 DOMAIN-CONTAINING PROTEIN"/>
    <property type="match status" value="1"/>
</dbReference>
<keyword evidence="2" id="KW-0732">Signal</keyword>
<gene>
    <name evidence="3" type="ORF">M5K25_011579</name>
</gene>
<proteinExistence type="predicted"/>
<accession>A0ABD0V354</accession>
<reference evidence="3 4" key="1">
    <citation type="journal article" date="2024" name="Plant Biotechnol. J.">
        <title>Dendrobium thyrsiflorum genome and its molecular insights into genes involved in important horticultural traits.</title>
        <authorList>
            <person name="Chen B."/>
            <person name="Wang J.Y."/>
            <person name="Zheng P.J."/>
            <person name="Li K.L."/>
            <person name="Liang Y.M."/>
            <person name="Chen X.F."/>
            <person name="Zhang C."/>
            <person name="Zhao X."/>
            <person name="He X."/>
            <person name="Zhang G.Q."/>
            <person name="Liu Z.J."/>
            <person name="Xu Q."/>
        </authorList>
    </citation>
    <scope>NUCLEOTIDE SEQUENCE [LARGE SCALE GENOMIC DNA]</scope>
    <source>
        <strain evidence="3">GZMU011</strain>
    </source>
</reference>
<feature type="chain" id="PRO_5044783307" description="DUF4283 domain-containing protein" evidence="2">
    <location>
        <begin position="24"/>
        <end position="324"/>
    </location>
</feature>
<evidence type="ECO:0000256" key="2">
    <source>
        <dbReference type="SAM" id="SignalP"/>
    </source>
</evidence>
<keyword evidence="4" id="KW-1185">Reference proteome</keyword>
<dbReference type="Proteomes" id="UP001552299">
    <property type="component" value="Unassembled WGS sequence"/>
</dbReference>